<sequence length="77" mass="8828">MIAEVSTATNELTCLSFPPESNQNYPEDVKDKVIRYLGQLNETERKVYMIAKGHLGTSFNIARTTGYRTWLEKNESK</sequence>
<evidence type="ECO:0000313" key="1">
    <source>
        <dbReference type="EMBL" id="QHT32766.1"/>
    </source>
</evidence>
<accession>A0A6C0EUB1</accession>
<organism evidence="1">
    <name type="scientific">viral metagenome</name>
    <dbReference type="NCBI Taxonomy" id="1070528"/>
    <lineage>
        <taxon>unclassified sequences</taxon>
        <taxon>metagenomes</taxon>
        <taxon>organismal metagenomes</taxon>
    </lineage>
</organism>
<dbReference type="EMBL" id="MN738948">
    <property type="protein sequence ID" value="QHT32766.1"/>
    <property type="molecule type" value="Genomic_DNA"/>
</dbReference>
<proteinExistence type="predicted"/>
<dbReference type="AlphaFoldDB" id="A0A6C0EUB1"/>
<protein>
    <submittedName>
        <fullName evidence="1">Uncharacterized protein</fullName>
    </submittedName>
</protein>
<name>A0A6C0EUB1_9ZZZZ</name>
<reference evidence="1" key="1">
    <citation type="journal article" date="2020" name="Nature">
        <title>Giant virus diversity and host interactions through global metagenomics.</title>
        <authorList>
            <person name="Schulz F."/>
            <person name="Roux S."/>
            <person name="Paez-Espino D."/>
            <person name="Jungbluth S."/>
            <person name="Walsh D.A."/>
            <person name="Denef V.J."/>
            <person name="McMahon K.D."/>
            <person name="Konstantinidis K.T."/>
            <person name="Eloe-Fadrosh E.A."/>
            <person name="Kyrpides N.C."/>
            <person name="Woyke T."/>
        </authorList>
    </citation>
    <scope>NUCLEOTIDE SEQUENCE</scope>
    <source>
        <strain evidence="1">GVMAG-M-3300009161-30</strain>
    </source>
</reference>